<proteinExistence type="predicted"/>
<dbReference type="EMBL" id="FZNR01000003">
    <property type="protein sequence ID" value="SNR59103.1"/>
    <property type="molecule type" value="Genomic_DNA"/>
</dbReference>
<gene>
    <name evidence="2" type="ORF">SAMN06264365_103516</name>
</gene>
<name>A0A238XKW2_9ACTN</name>
<reference evidence="2 3" key="1">
    <citation type="submission" date="2017-06" db="EMBL/GenBank/DDBJ databases">
        <authorList>
            <person name="Kim H.J."/>
            <person name="Triplett B.A."/>
        </authorList>
    </citation>
    <scope>NUCLEOTIDE SEQUENCE [LARGE SCALE GENOMIC DNA]</scope>
    <source>
        <strain evidence="2 3">DSM 43151</strain>
    </source>
</reference>
<evidence type="ECO:0000259" key="1">
    <source>
        <dbReference type="Pfam" id="PF14040"/>
    </source>
</evidence>
<dbReference type="Proteomes" id="UP000198415">
    <property type="component" value="Unassembled WGS sequence"/>
</dbReference>
<accession>A0A238XKW2</accession>
<feature type="domain" description="Deoxyribonuclease NucA/NucB" evidence="1">
    <location>
        <begin position="348"/>
        <end position="431"/>
    </location>
</feature>
<dbReference type="InterPro" id="IPR029476">
    <property type="entry name" value="DNase_NucA_NucB"/>
</dbReference>
<organism evidence="2 3">
    <name type="scientific">Actinoplanes regularis</name>
    <dbReference type="NCBI Taxonomy" id="52697"/>
    <lineage>
        <taxon>Bacteria</taxon>
        <taxon>Bacillati</taxon>
        <taxon>Actinomycetota</taxon>
        <taxon>Actinomycetes</taxon>
        <taxon>Micromonosporales</taxon>
        <taxon>Micromonosporaceae</taxon>
        <taxon>Actinoplanes</taxon>
    </lineage>
</organism>
<sequence>MSAAAALAMIRRFGKAIGMTERSAPFQQTRLARCLVVLLTLLGMAVISAPAHAAAGNDLAFVGPDYPISSAARKTLVANMVALRSRPNRAALAIPDVAALRSACATAQGAANVKPVGWVRSRFEQCLYQVGAQAGGIVVRQQTGEPAGEIHFNLWILGVASNGTREVQYHIFVEEISVSTIPGNVIDWPNQRIAFDFFGCAAMTDVTCSADSHVDTVDGWARDSGQVITVTSPNGTGVGPDAQVTKSLGLDLTLGSLPIKPSIQPSIFTTEVRFDSGRGVAAQHGTVFPRYLPSFALSMSDPQIRDSALHIYDAQNRPERTFPAWLGKSVPGKTAEDPLHRMFNEALKKDNRAASIGFCIDTWGPYDETGLDCDEYPFASTQEGAVTGTTDPQRPRSSARLIPGDDNQLAGSRLGAFYSNQRVLDTDAFTVNITP</sequence>
<evidence type="ECO:0000313" key="2">
    <source>
        <dbReference type="EMBL" id="SNR59103.1"/>
    </source>
</evidence>
<protein>
    <submittedName>
        <fullName evidence="2">Deoxyribonuclease NucA/NucB</fullName>
    </submittedName>
</protein>
<dbReference type="AlphaFoldDB" id="A0A238XKW2"/>
<dbReference type="RefSeq" id="WP_203833343.1">
    <property type="nucleotide sequence ID" value="NZ_BOMU01000093.1"/>
</dbReference>
<evidence type="ECO:0000313" key="3">
    <source>
        <dbReference type="Proteomes" id="UP000198415"/>
    </source>
</evidence>
<dbReference type="Pfam" id="PF14040">
    <property type="entry name" value="DNase_NucA_NucB"/>
    <property type="match status" value="1"/>
</dbReference>
<keyword evidence="3" id="KW-1185">Reference proteome</keyword>